<gene>
    <name evidence="2" type="ORF">M9Y10_001311</name>
</gene>
<feature type="region of interest" description="Disordered" evidence="1">
    <location>
        <begin position="319"/>
        <end position="371"/>
    </location>
</feature>
<evidence type="ECO:0000313" key="2">
    <source>
        <dbReference type="EMBL" id="KAK8899015.1"/>
    </source>
</evidence>
<accession>A0ABR2L9U0</accession>
<protein>
    <submittedName>
        <fullName evidence="2">Uncharacterized protein</fullName>
    </submittedName>
</protein>
<comment type="caution">
    <text evidence="2">The sequence shown here is derived from an EMBL/GenBank/DDBJ whole genome shotgun (WGS) entry which is preliminary data.</text>
</comment>
<proteinExistence type="predicted"/>
<reference evidence="2 3" key="1">
    <citation type="submission" date="2024-04" db="EMBL/GenBank/DDBJ databases">
        <title>Tritrichomonas musculus Genome.</title>
        <authorList>
            <person name="Alves-Ferreira E."/>
            <person name="Grigg M."/>
            <person name="Lorenzi H."/>
            <person name="Galac M."/>
        </authorList>
    </citation>
    <scope>NUCLEOTIDE SEQUENCE [LARGE SCALE GENOMIC DNA]</scope>
    <source>
        <strain evidence="2 3">EAF2021</strain>
    </source>
</reference>
<evidence type="ECO:0000313" key="3">
    <source>
        <dbReference type="Proteomes" id="UP001470230"/>
    </source>
</evidence>
<dbReference type="Proteomes" id="UP001470230">
    <property type="component" value="Unassembled WGS sequence"/>
</dbReference>
<feature type="compositionally biased region" description="Polar residues" evidence="1">
    <location>
        <begin position="351"/>
        <end position="371"/>
    </location>
</feature>
<sequence>MTKKGEKFASLSISLLEPPRIQMTCSTSNFRLETFSPNINDKNYLHLPPPTPDFALKQDNNCYTDIPMYAMAIATNKHTCLFRDCSLYGSVFFESDDIGRFSSAINGLVDFIVQPNETIFVPFQVKIPHAVSAISSQTKVSRSASCLSTEIGSSQEASISIKPIVINSFFNFRVSETNQKMQIALVEKINIKSSVSISYKFSNPISNKDCLPLFQVVLKNHYDTFLRNVEIQTMDPNPHSSIPIVPKNSDSYGNPIQRKKNGRNVIKLGDFIGPGEVACGYISHPDLFNLMDVYFSLPFCHFCNFSEPILASLGFSPKSNQKQINPPSRQSVAVKDHKKTQQPLLAEGSALSPNRSSPYMPTNTAQTPNKSQASLYNRPLMTIPPKSSQLQSPNFQVNLNKLPKAVQTLRPFTVQLQIINTNKEMANNNGPTGTNDTAKPIENGVISGSVSLAESESIFLFGNNNLTIPNILPGQSYVLVISLIALKQGKFHFPTITVRLKNYRNTQVDFDTGVIAIGCNE</sequence>
<dbReference type="EMBL" id="JAPFFF010000001">
    <property type="protein sequence ID" value="KAK8899015.1"/>
    <property type="molecule type" value="Genomic_DNA"/>
</dbReference>
<evidence type="ECO:0000256" key="1">
    <source>
        <dbReference type="SAM" id="MobiDB-lite"/>
    </source>
</evidence>
<keyword evidence="3" id="KW-1185">Reference proteome</keyword>
<name>A0ABR2L9U0_9EUKA</name>
<feature type="compositionally biased region" description="Polar residues" evidence="1">
    <location>
        <begin position="319"/>
        <end position="331"/>
    </location>
</feature>
<organism evidence="2 3">
    <name type="scientific">Tritrichomonas musculus</name>
    <dbReference type="NCBI Taxonomy" id="1915356"/>
    <lineage>
        <taxon>Eukaryota</taxon>
        <taxon>Metamonada</taxon>
        <taxon>Parabasalia</taxon>
        <taxon>Tritrichomonadida</taxon>
        <taxon>Tritrichomonadidae</taxon>
        <taxon>Tritrichomonas</taxon>
    </lineage>
</organism>
<feature type="region of interest" description="Disordered" evidence="1">
    <location>
        <begin position="237"/>
        <end position="258"/>
    </location>
</feature>